<evidence type="ECO:0000313" key="3">
    <source>
        <dbReference type="Proteomes" id="UP001642409"/>
    </source>
</evidence>
<accession>A0AA86NLJ6</accession>
<dbReference type="Proteomes" id="UP001642409">
    <property type="component" value="Unassembled WGS sequence"/>
</dbReference>
<gene>
    <name evidence="2" type="ORF">HINF_LOCUS10906</name>
    <name evidence="1" type="ORF">HINF_LOCUS9790</name>
</gene>
<sequence>MMQIPSILSQIKLENSPSTCQTARKYNPISFTVDFRALKDYQSDDSEELDFDTKFDVKANISTDFLSFSRTGNLKQQLKNDLTQLKSDLIQIDYFTQCCQQIDDNIQHISYIIPLPNWVKLQLRLNNVVINTHMTQGSGIYGYK</sequence>
<organism evidence="1">
    <name type="scientific">Hexamita inflata</name>
    <dbReference type="NCBI Taxonomy" id="28002"/>
    <lineage>
        <taxon>Eukaryota</taxon>
        <taxon>Metamonada</taxon>
        <taxon>Diplomonadida</taxon>
        <taxon>Hexamitidae</taxon>
        <taxon>Hexamitinae</taxon>
        <taxon>Hexamita</taxon>
    </lineage>
</organism>
<dbReference type="AlphaFoldDB" id="A0AA86NLJ6"/>
<reference evidence="2 3" key="2">
    <citation type="submission" date="2024-07" db="EMBL/GenBank/DDBJ databases">
        <authorList>
            <person name="Akdeniz Z."/>
        </authorList>
    </citation>
    <scope>NUCLEOTIDE SEQUENCE [LARGE SCALE GENOMIC DNA]</scope>
</reference>
<proteinExistence type="predicted"/>
<name>A0AA86NLJ6_9EUKA</name>
<protein>
    <submittedName>
        <fullName evidence="2">Hypothetical_protein</fullName>
    </submittedName>
</protein>
<evidence type="ECO:0000313" key="1">
    <source>
        <dbReference type="EMBL" id="CAI9922145.1"/>
    </source>
</evidence>
<dbReference type="EMBL" id="CATOUU010000248">
    <property type="protein sequence ID" value="CAI9922145.1"/>
    <property type="molecule type" value="Genomic_DNA"/>
</dbReference>
<keyword evidence="3" id="KW-1185">Reference proteome</keyword>
<dbReference type="EMBL" id="CAXDID020000024">
    <property type="protein sequence ID" value="CAL5989541.1"/>
    <property type="molecule type" value="Genomic_DNA"/>
</dbReference>
<comment type="caution">
    <text evidence="1">The sequence shown here is derived from an EMBL/GenBank/DDBJ whole genome shotgun (WGS) entry which is preliminary data.</text>
</comment>
<evidence type="ECO:0000313" key="2">
    <source>
        <dbReference type="EMBL" id="CAL5989541.1"/>
    </source>
</evidence>
<reference evidence="1" key="1">
    <citation type="submission" date="2023-06" db="EMBL/GenBank/DDBJ databases">
        <authorList>
            <person name="Kurt Z."/>
        </authorList>
    </citation>
    <scope>NUCLEOTIDE SEQUENCE</scope>
</reference>